<evidence type="ECO:0000313" key="4">
    <source>
        <dbReference type="EMBL" id="CAD7625441.1"/>
    </source>
</evidence>
<feature type="transmembrane region" description="Helical" evidence="2">
    <location>
        <begin position="321"/>
        <end position="340"/>
    </location>
</feature>
<dbReference type="PANTHER" id="PTHR31650">
    <property type="entry name" value="O-ACYLTRANSFERASE (WSD1-LIKE) FAMILY PROTEIN"/>
    <property type="match status" value="1"/>
</dbReference>
<dbReference type="PANTHER" id="PTHR31650:SF1">
    <property type="entry name" value="WAX ESTER SYNTHASE_DIACYLGLYCEROL ACYLTRANSFERASE 4-RELATED"/>
    <property type="match status" value="1"/>
</dbReference>
<feature type="domain" description="O-acyltransferase WSD1 C-terminal" evidence="3">
    <location>
        <begin position="465"/>
        <end position="532"/>
    </location>
</feature>
<evidence type="ECO:0000256" key="1">
    <source>
        <dbReference type="SAM" id="MobiDB-lite"/>
    </source>
</evidence>
<sequence>MNDLFHLNPNSAPIETIDYCESVKTETDPHNASATDMIQVMITSDLQPVVYFIIDNNEEEDNERTKISFADNSNKNFKIPSTTKSSGGIKSCQLDYLVHPLDRNIAGIFVLTLFFTLLAILSGVPIVLCLFILVPITVLVKRVFACHVLSNETHQKIGPIDSFWLNSGHITHCLLYIDKGLSIEQLRDIISTRLLARPELIRFRSRLIYKGISRSPYWKVNHNFDTLDEHIVEDEPILNKKSLRQRLIQLMSQTLPSDKPLWQIRYAFAQYCNQVVLIVRVHQSLSQSGLVSILIQYLSDSPPPQSTIKARFGGSTLPINIFRAVIVGPLTFFLWIVWAFTRRHHNYLKKSKNKSFKSIYWTAVDLPRVYRVKQVTRSTLNDLLISTISGSIRAYLTTRAKILNPPDLNISIPIDICPNNHSDDSLVGVNYVLGAIPRLWEVRHLMEELKTSADTAVMYEIPLYIGPDSNVSIGSYRLNKVLYFMSAPSYCSLVFNVFSFNGKLYISICSTSQLIPSAKRLAKLFKIQLNRLSILLSRRRVPGESRRRRKSHIPFESPLYANPSPDGVIDLTNKLHEVQYELHKLTEQFDTGEPAFIKRYEELKDEFTGLLFEMRRRKSIVDKGTNILINIEDEDDDDNDGELRPPPPRRFSVVSYGRRASASFVSSLPPSSSRVTPPILSRRAMATSPEPPSSPEVAFKSETEC</sequence>
<evidence type="ECO:0000259" key="3">
    <source>
        <dbReference type="Pfam" id="PF06974"/>
    </source>
</evidence>
<gene>
    <name evidence="4" type="ORF">OSB1V03_LOCUS5875</name>
</gene>
<dbReference type="Proteomes" id="UP000759131">
    <property type="component" value="Unassembled WGS sequence"/>
</dbReference>
<dbReference type="AlphaFoldDB" id="A0A7R9KLM8"/>
<dbReference type="Pfam" id="PF06974">
    <property type="entry name" value="WS_DGAT_C"/>
    <property type="match status" value="1"/>
</dbReference>
<name>A0A7R9KLM8_9ACAR</name>
<protein>
    <recommendedName>
        <fullName evidence="3">O-acyltransferase WSD1 C-terminal domain-containing protein</fullName>
    </recommendedName>
</protein>
<dbReference type="EMBL" id="OC857640">
    <property type="protein sequence ID" value="CAD7625441.1"/>
    <property type="molecule type" value="Genomic_DNA"/>
</dbReference>
<dbReference type="OrthoDB" id="619536at2759"/>
<keyword evidence="2" id="KW-0472">Membrane</keyword>
<evidence type="ECO:0000313" key="5">
    <source>
        <dbReference type="Proteomes" id="UP000759131"/>
    </source>
</evidence>
<keyword evidence="2" id="KW-1133">Transmembrane helix</keyword>
<dbReference type="InterPro" id="IPR045034">
    <property type="entry name" value="O-acyltransferase_WSD1-like"/>
</dbReference>
<dbReference type="GO" id="GO:0019432">
    <property type="term" value="P:triglyceride biosynthetic process"/>
    <property type="evidence" value="ECO:0007669"/>
    <property type="project" value="TreeGrafter"/>
</dbReference>
<keyword evidence="5" id="KW-1185">Reference proteome</keyword>
<dbReference type="EMBL" id="CAJPIZ010003065">
    <property type="protein sequence ID" value="CAG2105871.1"/>
    <property type="molecule type" value="Genomic_DNA"/>
</dbReference>
<feature type="compositionally biased region" description="Low complexity" evidence="1">
    <location>
        <begin position="661"/>
        <end position="678"/>
    </location>
</feature>
<accession>A0A7R9KLM8</accession>
<organism evidence="4">
    <name type="scientific">Medioppia subpectinata</name>
    <dbReference type="NCBI Taxonomy" id="1979941"/>
    <lineage>
        <taxon>Eukaryota</taxon>
        <taxon>Metazoa</taxon>
        <taxon>Ecdysozoa</taxon>
        <taxon>Arthropoda</taxon>
        <taxon>Chelicerata</taxon>
        <taxon>Arachnida</taxon>
        <taxon>Acari</taxon>
        <taxon>Acariformes</taxon>
        <taxon>Sarcoptiformes</taxon>
        <taxon>Oribatida</taxon>
        <taxon>Brachypylina</taxon>
        <taxon>Oppioidea</taxon>
        <taxon>Oppiidae</taxon>
        <taxon>Medioppia</taxon>
    </lineage>
</organism>
<feature type="transmembrane region" description="Helical" evidence="2">
    <location>
        <begin position="105"/>
        <end position="134"/>
    </location>
</feature>
<dbReference type="GO" id="GO:0008374">
    <property type="term" value="F:O-acyltransferase activity"/>
    <property type="evidence" value="ECO:0007669"/>
    <property type="project" value="InterPro"/>
</dbReference>
<feature type="region of interest" description="Disordered" evidence="1">
    <location>
        <begin position="632"/>
        <end position="705"/>
    </location>
</feature>
<keyword evidence="2" id="KW-0812">Transmembrane</keyword>
<reference evidence="4" key="1">
    <citation type="submission" date="2020-11" db="EMBL/GenBank/DDBJ databases">
        <authorList>
            <person name="Tran Van P."/>
        </authorList>
    </citation>
    <scope>NUCLEOTIDE SEQUENCE</scope>
</reference>
<dbReference type="InterPro" id="IPR009721">
    <property type="entry name" value="O-acyltransferase_WSD1_C"/>
</dbReference>
<evidence type="ECO:0000256" key="2">
    <source>
        <dbReference type="SAM" id="Phobius"/>
    </source>
</evidence>
<dbReference type="GO" id="GO:0005886">
    <property type="term" value="C:plasma membrane"/>
    <property type="evidence" value="ECO:0007669"/>
    <property type="project" value="TreeGrafter"/>
</dbReference>
<proteinExistence type="predicted"/>